<evidence type="ECO:0000313" key="1">
    <source>
        <dbReference type="EMBL" id="AEW03670.1"/>
    </source>
</evidence>
<reference evidence="2" key="1">
    <citation type="submission" date="2011-12" db="EMBL/GenBank/DDBJ databases">
        <title>The complete genome of chromosome of Sulfobacillus acidophilus DSM 10332.</title>
        <authorList>
            <person name="Lucas S."/>
            <person name="Han J."/>
            <person name="Lapidus A."/>
            <person name="Bruce D."/>
            <person name="Goodwin L."/>
            <person name="Pitluck S."/>
            <person name="Peters L."/>
            <person name="Kyrpides N."/>
            <person name="Mavromatis K."/>
            <person name="Ivanova N."/>
            <person name="Mikhailova N."/>
            <person name="Chertkov O."/>
            <person name="Saunders E."/>
            <person name="Detter J.C."/>
            <person name="Tapia R."/>
            <person name="Han C."/>
            <person name="Land M."/>
            <person name="Hauser L."/>
            <person name="Markowitz V."/>
            <person name="Cheng J.-F."/>
            <person name="Hugenholtz P."/>
            <person name="Woyke T."/>
            <person name="Wu D."/>
            <person name="Pukall R."/>
            <person name="Gehrich-Schroeter G."/>
            <person name="Schneider S."/>
            <person name="Klenk H.-P."/>
            <person name="Eisen J.A."/>
        </authorList>
    </citation>
    <scope>NUCLEOTIDE SEQUENCE [LARGE SCALE GENOMIC DNA]</scope>
    <source>
        <strain evidence="2">ATCC 700253 / DSM 10332 / NAL</strain>
    </source>
</reference>
<name>G8TVN1_SULAD</name>
<keyword evidence="2" id="KW-1185">Reference proteome</keyword>
<reference evidence="1 2" key="2">
    <citation type="journal article" date="2012" name="Stand. Genomic Sci.">
        <title>Complete genome sequence of the moderately thermophilic mineral-sulfide-oxidizing firmicute Sulfobacillus acidophilus type strain (NAL(T)).</title>
        <authorList>
            <person name="Anderson I."/>
            <person name="Chertkov O."/>
            <person name="Chen A."/>
            <person name="Saunders E."/>
            <person name="Lapidus A."/>
            <person name="Nolan M."/>
            <person name="Lucas S."/>
            <person name="Hammon N."/>
            <person name="Deshpande S."/>
            <person name="Cheng J.F."/>
            <person name="Han C."/>
            <person name="Tapia R."/>
            <person name="Goodwin L.A."/>
            <person name="Pitluck S."/>
            <person name="Liolios K."/>
            <person name="Pagani I."/>
            <person name="Ivanova N."/>
            <person name="Mikhailova N."/>
            <person name="Pati A."/>
            <person name="Palaniappan K."/>
            <person name="Land M."/>
            <person name="Pan C."/>
            <person name="Rohde M."/>
            <person name="Pukall R."/>
            <person name="Goker M."/>
            <person name="Detter J.C."/>
            <person name="Woyke T."/>
            <person name="Bristow J."/>
            <person name="Eisen J.A."/>
            <person name="Markowitz V."/>
            <person name="Hugenholtz P."/>
            <person name="Kyrpides N.C."/>
            <person name="Klenk H.P."/>
            <person name="Mavromatis K."/>
        </authorList>
    </citation>
    <scope>NUCLEOTIDE SEQUENCE [LARGE SCALE GENOMIC DNA]</scope>
    <source>
        <strain evidence="2">ATCC 700253 / DSM 10332 / NAL</strain>
    </source>
</reference>
<accession>G8TVN1</accession>
<proteinExistence type="predicted"/>
<dbReference type="STRING" id="679936.Sulac_0097"/>
<organism evidence="1 2">
    <name type="scientific">Sulfobacillus acidophilus (strain ATCC 700253 / DSM 10332 / NAL)</name>
    <dbReference type="NCBI Taxonomy" id="679936"/>
    <lineage>
        <taxon>Bacteria</taxon>
        <taxon>Bacillati</taxon>
        <taxon>Bacillota</taxon>
        <taxon>Clostridia</taxon>
        <taxon>Eubacteriales</taxon>
        <taxon>Clostridiales Family XVII. Incertae Sedis</taxon>
        <taxon>Sulfobacillus</taxon>
    </lineage>
</organism>
<protein>
    <submittedName>
        <fullName evidence="1">Uncharacterized protein</fullName>
    </submittedName>
</protein>
<dbReference type="EMBL" id="CP003179">
    <property type="protein sequence ID" value="AEW03670.1"/>
    <property type="molecule type" value="Genomic_DNA"/>
</dbReference>
<dbReference type="KEGG" id="sap:Sulac_0097"/>
<dbReference type="HOGENOM" id="CLU_3206110_0_0_9"/>
<sequence length="45" mass="4926">MDQHATPLMSTLELARLFRVISPAFFGGSFVLAKKGVKTWPVCCA</sequence>
<evidence type="ECO:0000313" key="2">
    <source>
        <dbReference type="Proteomes" id="UP000005439"/>
    </source>
</evidence>
<gene>
    <name evidence="1" type="ordered locus">Sulac_0097</name>
</gene>
<dbReference type="AlphaFoldDB" id="G8TVN1"/>
<dbReference type="Proteomes" id="UP000005439">
    <property type="component" value="Chromosome"/>
</dbReference>